<feature type="transmembrane region" description="Helical" evidence="6">
    <location>
        <begin position="392"/>
        <end position="414"/>
    </location>
</feature>
<keyword evidence="3 6" id="KW-0812">Transmembrane</keyword>
<sequence>MQYFLTINRIYLIIDLESEISKENPIVKMQNNDEISNSQETKVPSKRKYLVGPIAFLHLLGYCIFSTTIFLYFPYNVGKTLFVNLTVENEKSAVCGSNTNTTGEENGKQIQTEVATFLTYIAVVEGIPCIFSNLLFGSLGDRFGRRKMLLIPVIGLMVVEGLIIAFMYFGVTLYYFMIPLVIHGFSGEAFAMVQFTLAYAANITETNKQRTIGMAIMEICIGMGLLLGSVVAGYIIREGGYMWPLIVACLINSSNIILIFFLPEINLKETKEPWRFALIFKSFQDSLQFYYSKTYAGLRLKFIICILIYIIGCIVIIGRNQTEILYIISPPFCLNSVQVGWFHAVRGIMQHGIAMVLIRPFMICLSAETIALVGAISGTISLVAEGLTNSTVLLFLTPVIGFGISLGIVMTRVIMSREISPEQQGALFGGMSAFQTACTFFGSLMFSAIYRGTIYVFKGTIFLLMAGMFFISLILTITILLKKKLKEKTYNLQGKTISNKMNTKL</sequence>
<dbReference type="InterPro" id="IPR001958">
    <property type="entry name" value="Tet-R_TetA/multi-R_MdtG-like"/>
</dbReference>
<evidence type="ECO:0000256" key="3">
    <source>
        <dbReference type="ARBA" id="ARBA00022692"/>
    </source>
</evidence>
<proteinExistence type="predicted"/>
<name>A0A8B8E0I9_CRAVI</name>
<organism evidence="8 9">
    <name type="scientific">Crassostrea virginica</name>
    <name type="common">Eastern oyster</name>
    <dbReference type="NCBI Taxonomy" id="6565"/>
    <lineage>
        <taxon>Eukaryota</taxon>
        <taxon>Metazoa</taxon>
        <taxon>Spiralia</taxon>
        <taxon>Lophotrochozoa</taxon>
        <taxon>Mollusca</taxon>
        <taxon>Bivalvia</taxon>
        <taxon>Autobranchia</taxon>
        <taxon>Pteriomorphia</taxon>
        <taxon>Ostreida</taxon>
        <taxon>Ostreoidea</taxon>
        <taxon>Ostreidae</taxon>
        <taxon>Crassostrea</taxon>
    </lineage>
</organism>
<dbReference type="Pfam" id="PF07690">
    <property type="entry name" value="MFS_1"/>
    <property type="match status" value="1"/>
</dbReference>
<keyword evidence="5 6" id="KW-0472">Membrane</keyword>
<evidence type="ECO:0000256" key="1">
    <source>
        <dbReference type="ARBA" id="ARBA00004141"/>
    </source>
</evidence>
<dbReference type="InterPro" id="IPR020846">
    <property type="entry name" value="MFS_dom"/>
</dbReference>
<evidence type="ECO:0000313" key="9">
    <source>
        <dbReference type="RefSeq" id="XP_022333745.1"/>
    </source>
</evidence>
<dbReference type="SUPFAM" id="SSF103473">
    <property type="entry name" value="MFS general substrate transporter"/>
    <property type="match status" value="1"/>
</dbReference>
<evidence type="ECO:0000313" key="8">
    <source>
        <dbReference type="Proteomes" id="UP000694844"/>
    </source>
</evidence>
<comment type="subcellular location">
    <subcellularLocation>
        <location evidence="2">Cell membrane</location>
    </subcellularLocation>
    <subcellularLocation>
        <location evidence="1">Membrane</location>
        <topology evidence="1">Multi-pass membrane protein</topology>
    </subcellularLocation>
</comment>
<dbReference type="PRINTS" id="PR01035">
    <property type="entry name" value="TCRTETA"/>
</dbReference>
<dbReference type="InterPro" id="IPR011701">
    <property type="entry name" value="MFS"/>
</dbReference>
<dbReference type="Proteomes" id="UP000694844">
    <property type="component" value="Chromosome 4"/>
</dbReference>
<accession>A0A8B8E0I9</accession>
<keyword evidence="4 6" id="KW-1133">Transmembrane helix</keyword>
<evidence type="ECO:0000256" key="2">
    <source>
        <dbReference type="ARBA" id="ARBA00004236"/>
    </source>
</evidence>
<feature type="transmembrane region" description="Helical" evidence="6">
    <location>
        <begin position="461"/>
        <end position="481"/>
    </location>
</feature>
<dbReference type="OrthoDB" id="3026777at2759"/>
<evidence type="ECO:0000256" key="4">
    <source>
        <dbReference type="ARBA" id="ARBA00022989"/>
    </source>
</evidence>
<feature type="transmembrane region" description="Helical" evidence="6">
    <location>
        <begin position="148"/>
        <end position="169"/>
    </location>
</feature>
<feature type="domain" description="Major facilitator superfamily (MFS) profile" evidence="7">
    <location>
        <begin position="54"/>
        <end position="484"/>
    </location>
</feature>
<evidence type="ECO:0000259" key="7">
    <source>
        <dbReference type="PROSITE" id="PS50850"/>
    </source>
</evidence>
<dbReference type="Gene3D" id="1.20.1250.20">
    <property type="entry name" value="MFS general substrate transporter like domains"/>
    <property type="match status" value="1"/>
</dbReference>
<dbReference type="PANTHER" id="PTHR23507:SF1">
    <property type="entry name" value="FI18259P1-RELATED"/>
    <property type="match status" value="1"/>
</dbReference>
<dbReference type="GeneID" id="111130796"/>
<keyword evidence="8" id="KW-1185">Reference proteome</keyword>
<feature type="transmembrane region" description="Helical" evidence="6">
    <location>
        <begin position="356"/>
        <end position="380"/>
    </location>
</feature>
<reference evidence="9" key="1">
    <citation type="submission" date="2025-08" db="UniProtKB">
        <authorList>
            <consortium name="RefSeq"/>
        </authorList>
    </citation>
    <scope>IDENTIFICATION</scope>
    <source>
        <tissue evidence="9">Whole sample</tissue>
    </source>
</reference>
<dbReference type="RefSeq" id="XP_022333745.1">
    <property type="nucleotide sequence ID" value="XM_022478037.1"/>
</dbReference>
<protein>
    <submittedName>
        <fullName evidence="9">Proton-coupled folate transporter-like</fullName>
    </submittedName>
</protein>
<dbReference type="PROSITE" id="PS50850">
    <property type="entry name" value="MFS"/>
    <property type="match status" value="1"/>
</dbReference>
<dbReference type="PANTHER" id="PTHR23507">
    <property type="entry name" value="ZGC:174356"/>
    <property type="match status" value="1"/>
</dbReference>
<dbReference type="GO" id="GO:0022857">
    <property type="term" value="F:transmembrane transporter activity"/>
    <property type="evidence" value="ECO:0007669"/>
    <property type="project" value="InterPro"/>
</dbReference>
<evidence type="ECO:0000256" key="5">
    <source>
        <dbReference type="ARBA" id="ARBA00023136"/>
    </source>
</evidence>
<dbReference type="GO" id="GO:0016020">
    <property type="term" value="C:membrane"/>
    <property type="evidence" value="ECO:0007669"/>
    <property type="project" value="UniProtKB-SubCell"/>
</dbReference>
<feature type="transmembrane region" description="Helical" evidence="6">
    <location>
        <begin position="117"/>
        <end position="136"/>
    </location>
</feature>
<feature type="transmembrane region" description="Helical" evidence="6">
    <location>
        <begin position="426"/>
        <end position="449"/>
    </location>
</feature>
<feature type="transmembrane region" description="Helical" evidence="6">
    <location>
        <begin position="242"/>
        <end position="262"/>
    </location>
</feature>
<feature type="transmembrane region" description="Helical" evidence="6">
    <location>
        <begin position="212"/>
        <end position="236"/>
    </location>
</feature>
<feature type="transmembrane region" description="Helical" evidence="6">
    <location>
        <begin position="175"/>
        <end position="200"/>
    </location>
</feature>
<gene>
    <name evidence="9" type="primary">LOC111130796</name>
</gene>
<dbReference type="KEGG" id="cvn:111130796"/>
<dbReference type="InterPro" id="IPR036259">
    <property type="entry name" value="MFS_trans_sf"/>
</dbReference>
<feature type="transmembrane region" description="Helical" evidence="6">
    <location>
        <begin position="298"/>
        <end position="318"/>
    </location>
</feature>
<feature type="transmembrane region" description="Helical" evidence="6">
    <location>
        <begin position="324"/>
        <end position="344"/>
    </location>
</feature>
<feature type="transmembrane region" description="Helical" evidence="6">
    <location>
        <begin position="49"/>
        <end position="73"/>
    </location>
</feature>
<dbReference type="AlphaFoldDB" id="A0A8B8E0I9"/>
<evidence type="ECO:0000256" key="6">
    <source>
        <dbReference type="SAM" id="Phobius"/>
    </source>
</evidence>